<dbReference type="AlphaFoldDB" id="A0A948TGW3"/>
<dbReference type="InterPro" id="IPR029001">
    <property type="entry name" value="ITPase-like_fam"/>
</dbReference>
<keyword evidence="4 10" id="KW-0547">Nucleotide-binding</keyword>
<evidence type="ECO:0000256" key="7">
    <source>
        <dbReference type="ARBA" id="ARBA00023080"/>
    </source>
</evidence>
<dbReference type="InterPro" id="IPR002637">
    <property type="entry name" value="RdgB/HAM1"/>
</dbReference>
<evidence type="ECO:0000256" key="3">
    <source>
        <dbReference type="ARBA" id="ARBA00022723"/>
    </source>
</evidence>
<comment type="function">
    <text evidence="10">Pyrophosphatase that catalyzes the hydrolysis of nucleoside triphosphates to their monophosphate derivatives, with a high preference for the non-canonical purine nucleotides XTP (xanthosine triphosphate), dITP (deoxyinosine triphosphate) and ITP. Seems to function as a house-cleaning enzyme that removes non-canonical purine nucleotides from the nucleotide pool, thus preventing their incorporation into DNA/RNA and avoiding chromosomal lesions.</text>
</comment>
<dbReference type="InterPro" id="IPR020922">
    <property type="entry name" value="dITP/XTP_pyrophosphatase"/>
</dbReference>
<keyword evidence="7 10" id="KW-0546">Nucleotide metabolism</keyword>
<keyword evidence="5 10" id="KW-0378">Hydrolase</keyword>
<dbReference type="FunFam" id="3.90.950.10:FF:000001">
    <property type="entry name" value="dITP/XTP pyrophosphatase"/>
    <property type="match status" value="1"/>
</dbReference>
<accession>A0A948TGW3</accession>
<evidence type="ECO:0000256" key="2">
    <source>
        <dbReference type="ARBA" id="ARBA00011738"/>
    </source>
</evidence>
<dbReference type="GO" id="GO:0000166">
    <property type="term" value="F:nucleotide binding"/>
    <property type="evidence" value="ECO:0007669"/>
    <property type="project" value="UniProtKB-KW"/>
</dbReference>
<comment type="catalytic activity">
    <reaction evidence="9 10">
        <text>XTP + H2O = XMP + diphosphate + H(+)</text>
        <dbReference type="Rhea" id="RHEA:28610"/>
        <dbReference type="ChEBI" id="CHEBI:15377"/>
        <dbReference type="ChEBI" id="CHEBI:15378"/>
        <dbReference type="ChEBI" id="CHEBI:33019"/>
        <dbReference type="ChEBI" id="CHEBI:57464"/>
        <dbReference type="ChEBI" id="CHEBI:61314"/>
        <dbReference type="EC" id="3.6.1.66"/>
    </reaction>
</comment>
<evidence type="ECO:0000256" key="1">
    <source>
        <dbReference type="ARBA" id="ARBA00008023"/>
    </source>
</evidence>
<comment type="catalytic activity">
    <reaction evidence="10">
        <text>ITP + H2O = IMP + diphosphate + H(+)</text>
        <dbReference type="Rhea" id="RHEA:29399"/>
        <dbReference type="ChEBI" id="CHEBI:15377"/>
        <dbReference type="ChEBI" id="CHEBI:15378"/>
        <dbReference type="ChEBI" id="CHEBI:33019"/>
        <dbReference type="ChEBI" id="CHEBI:58053"/>
        <dbReference type="ChEBI" id="CHEBI:61402"/>
        <dbReference type="EC" id="3.6.1.66"/>
    </reaction>
</comment>
<comment type="similarity">
    <text evidence="1 10 11">Belongs to the HAM1 NTPase family.</text>
</comment>
<dbReference type="SUPFAM" id="SSF52972">
    <property type="entry name" value="ITPase-like"/>
    <property type="match status" value="1"/>
</dbReference>
<organism evidence="12 13">
    <name type="scientific">Candidatus Anaerobiospirillum pullicola</name>
    <dbReference type="NCBI Taxonomy" id="2838451"/>
    <lineage>
        <taxon>Bacteria</taxon>
        <taxon>Pseudomonadati</taxon>
        <taxon>Pseudomonadota</taxon>
        <taxon>Gammaproteobacteria</taxon>
        <taxon>Aeromonadales</taxon>
        <taxon>Succinivibrionaceae</taxon>
        <taxon>Anaerobiospirillum</taxon>
    </lineage>
</organism>
<feature type="binding site" evidence="10">
    <location>
        <begin position="183"/>
        <end position="184"/>
    </location>
    <ligand>
        <name>substrate</name>
    </ligand>
</feature>
<feature type="binding site" evidence="10">
    <location>
        <begin position="9"/>
        <end position="14"/>
    </location>
    <ligand>
        <name>substrate</name>
    </ligand>
</feature>
<evidence type="ECO:0000256" key="9">
    <source>
        <dbReference type="ARBA" id="ARBA00052017"/>
    </source>
</evidence>
<dbReference type="Proteomes" id="UP000733611">
    <property type="component" value="Unassembled WGS sequence"/>
</dbReference>
<dbReference type="HAMAP" id="MF_01405">
    <property type="entry name" value="Non_canon_purine_NTPase"/>
    <property type="match status" value="1"/>
</dbReference>
<proteinExistence type="inferred from homology"/>
<dbReference type="GO" id="GO:0036220">
    <property type="term" value="F:ITP diphosphatase activity"/>
    <property type="evidence" value="ECO:0007669"/>
    <property type="project" value="UniProtKB-UniRule"/>
</dbReference>
<dbReference type="CDD" id="cd00515">
    <property type="entry name" value="HAM1"/>
    <property type="match status" value="1"/>
</dbReference>
<dbReference type="EMBL" id="JAHLFE010000133">
    <property type="protein sequence ID" value="MBU3844537.1"/>
    <property type="molecule type" value="Genomic_DNA"/>
</dbReference>
<dbReference type="GO" id="GO:0017111">
    <property type="term" value="F:ribonucleoside triphosphate phosphatase activity"/>
    <property type="evidence" value="ECO:0007669"/>
    <property type="project" value="InterPro"/>
</dbReference>
<feature type="binding site" evidence="10">
    <location>
        <begin position="155"/>
        <end position="158"/>
    </location>
    <ligand>
        <name>substrate</name>
    </ligand>
</feature>
<evidence type="ECO:0000256" key="11">
    <source>
        <dbReference type="RuleBase" id="RU003781"/>
    </source>
</evidence>
<evidence type="ECO:0000256" key="5">
    <source>
        <dbReference type="ARBA" id="ARBA00022801"/>
    </source>
</evidence>
<dbReference type="Pfam" id="PF01725">
    <property type="entry name" value="Ham1p_like"/>
    <property type="match status" value="1"/>
</dbReference>
<comment type="subunit">
    <text evidence="2 10">Homodimer.</text>
</comment>
<dbReference type="GO" id="GO:0036222">
    <property type="term" value="F:XTP diphosphatase activity"/>
    <property type="evidence" value="ECO:0007669"/>
    <property type="project" value="UniProtKB-UniRule"/>
</dbReference>
<reference evidence="12" key="2">
    <citation type="submission" date="2021-04" db="EMBL/GenBank/DDBJ databases">
        <authorList>
            <person name="Gilroy R."/>
        </authorList>
    </citation>
    <scope>NUCLEOTIDE SEQUENCE</scope>
    <source>
        <strain evidence="12">378</strain>
    </source>
</reference>
<feature type="binding site" evidence="10">
    <location>
        <position position="70"/>
    </location>
    <ligand>
        <name>Mg(2+)</name>
        <dbReference type="ChEBI" id="CHEBI:18420"/>
    </ligand>
</feature>
<evidence type="ECO:0000256" key="4">
    <source>
        <dbReference type="ARBA" id="ARBA00022741"/>
    </source>
</evidence>
<dbReference type="GO" id="GO:0035870">
    <property type="term" value="F:dITP diphosphatase activity"/>
    <property type="evidence" value="ECO:0007669"/>
    <property type="project" value="UniProtKB-UniRule"/>
</dbReference>
<protein>
    <recommendedName>
        <fullName evidence="10">dITP/XTP pyrophosphatase</fullName>
        <ecNumber evidence="10">3.6.1.66</ecNumber>
    </recommendedName>
    <alternativeName>
        <fullName evidence="10">Non-canonical purine NTP pyrophosphatase</fullName>
    </alternativeName>
    <alternativeName>
        <fullName evidence="10">Non-standard purine NTP pyrophosphatase</fullName>
    </alternativeName>
    <alternativeName>
        <fullName evidence="10">Nucleoside-triphosphate diphosphatase</fullName>
    </alternativeName>
    <alternativeName>
        <fullName evidence="10">Nucleoside-triphosphate pyrophosphatase</fullName>
        <shortName evidence="10">NTPase</shortName>
    </alternativeName>
</protein>
<comment type="cofactor">
    <cofactor evidence="10">
        <name>Mg(2+)</name>
        <dbReference type="ChEBI" id="CHEBI:18420"/>
    </cofactor>
    <text evidence="10">Binds 1 Mg(2+) ion per subunit.</text>
</comment>
<dbReference type="GO" id="GO:0009117">
    <property type="term" value="P:nucleotide metabolic process"/>
    <property type="evidence" value="ECO:0007669"/>
    <property type="project" value="UniProtKB-KW"/>
</dbReference>
<keyword evidence="3 10" id="KW-0479">Metal-binding</keyword>
<feature type="binding site" evidence="10">
    <location>
        <position position="41"/>
    </location>
    <ligand>
        <name>Mg(2+)</name>
        <dbReference type="ChEBI" id="CHEBI:18420"/>
    </ligand>
</feature>
<evidence type="ECO:0000256" key="10">
    <source>
        <dbReference type="HAMAP-Rule" id="MF_01405"/>
    </source>
</evidence>
<comment type="catalytic activity">
    <reaction evidence="8 10">
        <text>dITP + H2O = dIMP + diphosphate + H(+)</text>
        <dbReference type="Rhea" id="RHEA:28342"/>
        <dbReference type="ChEBI" id="CHEBI:15377"/>
        <dbReference type="ChEBI" id="CHEBI:15378"/>
        <dbReference type="ChEBI" id="CHEBI:33019"/>
        <dbReference type="ChEBI" id="CHEBI:61194"/>
        <dbReference type="ChEBI" id="CHEBI:61382"/>
        <dbReference type="EC" id="3.6.1.66"/>
    </reaction>
</comment>
<dbReference type="PANTHER" id="PTHR11067">
    <property type="entry name" value="INOSINE TRIPHOSPHATE PYROPHOSPHATASE/HAM1 PROTEIN"/>
    <property type="match status" value="1"/>
</dbReference>
<evidence type="ECO:0000313" key="12">
    <source>
        <dbReference type="EMBL" id="MBU3844537.1"/>
    </source>
</evidence>
<dbReference type="GO" id="GO:0005829">
    <property type="term" value="C:cytosol"/>
    <property type="evidence" value="ECO:0007669"/>
    <property type="project" value="TreeGrafter"/>
</dbReference>
<comment type="caution">
    <text evidence="12">The sequence shown here is derived from an EMBL/GenBank/DDBJ whole genome shotgun (WGS) entry which is preliminary data.</text>
</comment>
<feature type="binding site" evidence="10">
    <location>
        <position position="178"/>
    </location>
    <ligand>
        <name>substrate</name>
    </ligand>
</feature>
<dbReference type="EC" id="3.6.1.66" evidence="10"/>
<sequence length="201" mass="21766">MATDIVLASNNQGKAAEFAAILEPLGLHLHLQKEFAVPDVEENGLSFIENALIKARHAAKYANMPALADDSGLCVDALNGAPGIYSARYCGVWGNDQANNDKLLEELRNVPDDKRTAHYYAALAYVRTADDPAPIVVTGSWEGSIGKVPHGSNGFGYDPLFYVTGRNMTAAQLPPQVKNVISHRARALSLLIAEMKRLHEV</sequence>
<dbReference type="PANTHER" id="PTHR11067:SF9">
    <property type="entry name" value="INOSINE TRIPHOSPHATE PYROPHOSPHATASE"/>
    <property type="match status" value="1"/>
</dbReference>
<dbReference type="GO" id="GO:0046872">
    <property type="term" value="F:metal ion binding"/>
    <property type="evidence" value="ECO:0007669"/>
    <property type="project" value="UniProtKB-KW"/>
</dbReference>
<keyword evidence="6 10" id="KW-0460">Magnesium</keyword>
<feature type="active site" description="Proton acceptor" evidence="10">
    <location>
        <position position="70"/>
    </location>
</feature>
<evidence type="ECO:0000313" key="13">
    <source>
        <dbReference type="Proteomes" id="UP000733611"/>
    </source>
</evidence>
<dbReference type="Gene3D" id="3.90.950.10">
    <property type="match status" value="1"/>
</dbReference>
<dbReference type="GO" id="GO:0009146">
    <property type="term" value="P:purine nucleoside triphosphate catabolic process"/>
    <property type="evidence" value="ECO:0007669"/>
    <property type="project" value="UniProtKB-UniRule"/>
</dbReference>
<dbReference type="NCBIfam" id="TIGR00042">
    <property type="entry name" value="RdgB/HAM1 family non-canonical purine NTP pyrophosphatase"/>
    <property type="match status" value="1"/>
</dbReference>
<evidence type="ECO:0000256" key="6">
    <source>
        <dbReference type="ARBA" id="ARBA00022842"/>
    </source>
</evidence>
<gene>
    <name evidence="12" type="primary">rdgB</name>
    <name evidence="12" type="ORF">H9847_06690</name>
</gene>
<reference evidence="12" key="1">
    <citation type="journal article" date="2021" name="PeerJ">
        <title>Extensive microbial diversity within the chicken gut microbiome revealed by metagenomics and culture.</title>
        <authorList>
            <person name="Gilroy R."/>
            <person name="Ravi A."/>
            <person name="Getino M."/>
            <person name="Pursley I."/>
            <person name="Horton D.L."/>
            <person name="Alikhan N.F."/>
            <person name="Baker D."/>
            <person name="Gharbi K."/>
            <person name="Hall N."/>
            <person name="Watson M."/>
            <person name="Adriaenssens E.M."/>
            <person name="Foster-Nyarko E."/>
            <person name="Jarju S."/>
            <person name="Secka A."/>
            <person name="Antonio M."/>
            <person name="Oren A."/>
            <person name="Chaudhuri R.R."/>
            <person name="La Ragione R."/>
            <person name="Hildebrand F."/>
            <person name="Pallen M.J."/>
        </authorList>
    </citation>
    <scope>NUCLEOTIDE SEQUENCE</scope>
    <source>
        <strain evidence="12">378</strain>
    </source>
</reference>
<feature type="binding site" evidence="10">
    <location>
        <position position="71"/>
    </location>
    <ligand>
        <name>substrate</name>
    </ligand>
</feature>
<evidence type="ECO:0000256" key="8">
    <source>
        <dbReference type="ARBA" id="ARBA00051875"/>
    </source>
</evidence>
<name>A0A948TGW3_9GAMM</name>